<reference evidence="2 3" key="1">
    <citation type="submission" date="2019-03" db="EMBL/GenBank/DDBJ databases">
        <title>Genomic Encyclopedia of Type Strains, Phase IV (KMG-IV): sequencing the most valuable type-strain genomes for metagenomic binning, comparative biology and taxonomic classification.</title>
        <authorList>
            <person name="Goeker M."/>
        </authorList>
    </citation>
    <scope>NUCLEOTIDE SEQUENCE [LARGE SCALE GENOMIC DNA]</scope>
    <source>
        <strain evidence="2 3">DSM 26752</strain>
    </source>
</reference>
<dbReference type="PANTHER" id="PTHR37309:SF1">
    <property type="entry name" value="SLR0284 PROTEIN"/>
    <property type="match status" value="1"/>
</dbReference>
<evidence type="ECO:0000313" key="2">
    <source>
        <dbReference type="EMBL" id="TCS88780.1"/>
    </source>
</evidence>
<feature type="transmembrane region" description="Helical" evidence="1">
    <location>
        <begin position="50"/>
        <end position="67"/>
    </location>
</feature>
<gene>
    <name evidence="2" type="ORF">EDD65_107137</name>
</gene>
<feature type="transmembrane region" description="Helical" evidence="1">
    <location>
        <begin position="79"/>
        <end position="99"/>
    </location>
</feature>
<dbReference type="EMBL" id="SMAE01000007">
    <property type="protein sequence ID" value="TCS88780.1"/>
    <property type="molecule type" value="Genomic_DNA"/>
</dbReference>
<comment type="caution">
    <text evidence="2">The sequence shown here is derived from an EMBL/GenBank/DDBJ whole genome shotgun (WGS) entry which is preliminary data.</text>
</comment>
<evidence type="ECO:0000313" key="3">
    <source>
        <dbReference type="Proteomes" id="UP000294567"/>
    </source>
</evidence>
<organism evidence="2 3">
    <name type="scientific">Keratinibaculum paraultunense</name>
    <dbReference type="NCBI Taxonomy" id="1278232"/>
    <lineage>
        <taxon>Bacteria</taxon>
        <taxon>Bacillati</taxon>
        <taxon>Bacillota</taxon>
        <taxon>Tissierellia</taxon>
        <taxon>Tissierellales</taxon>
        <taxon>Tepidimicrobiaceae</taxon>
        <taxon>Keratinibaculum</taxon>
    </lineage>
</organism>
<keyword evidence="1" id="KW-0812">Transmembrane</keyword>
<proteinExistence type="predicted"/>
<dbReference type="Pfam" id="PF04020">
    <property type="entry name" value="Phage_holin_4_2"/>
    <property type="match status" value="1"/>
</dbReference>
<sequence length="129" mass="13844">MDNNEDRNKNRTGQDEAKDWDIGEILIRILVTAIVVGIAAFLTPGFSINSLWSLILASVVIALLDYVIQKFTGVNASPFGRGITGFIVAAIILYVTKFIVPGFNISVWGAIIGALVIGIIDVIIPGKAM</sequence>
<feature type="transmembrane region" description="Helical" evidence="1">
    <location>
        <begin position="105"/>
        <end position="124"/>
    </location>
</feature>
<keyword evidence="3" id="KW-1185">Reference proteome</keyword>
<evidence type="ECO:0000256" key="1">
    <source>
        <dbReference type="SAM" id="Phobius"/>
    </source>
</evidence>
<protein>
    <submittedName>
        <fullName evidence="2">Uncharacterized membrane protein YvlD (DUF360 family)</fullName>
    </submittedName>
</protein>
<keyword evidence="1" id="KW-1133">Transmembrane helix</keyword>
<dbReference type="PANTHER" id="PTHR37309">
    <property type="entry name" value="SLR0284 PROTEIN"/>
    <property type="match status" value="1"/>
</dbReference>
<keyword evidence="1" id="KW-0472">Membrane</keyword>
<dbReference type="AlphaFoldDB" id="A0A4R3KWE0"/>
<accession>A0A4R3KWE0</accession>
<dbReference type="InterPro" id="IPR007165">
    <property type="entry name" value="Phage_holin_4_2"/>
</dbReference>
<feature type="transmembrane region" description="Helical" evidence="1">
    <location>
        <begin position="25"/>
        <end position="44"/>
    </location>
</feature>
<dbReference type="RefSeq" id="WP_132027871.1">
    <property type="nucleotide sequence ID" value="NZ_CP068564.1"/>
</dbReference>
<dbReference type="Proteomes" id="UP000294567">
    <property type="component" value="Unassembled WGS sequence"/>
</dbReference>
<dbReference type="OrthoDB" id="1701386at2"/>
<name>A0A4R3KWE0_9FIRM</name>